<organism evidence="5 6">
    <name type="scientific">Lacibacter cauensis</name>
    <dbReference type="NCBI Taxonomy" id="510947"/>
    <lineage>
        <taxon>Bacteria</taxon>
        <taxon>Pseudomonadati</taxon>
        <taxon>Bacteroidota</taxon>
        <taxon>Chitinophagia</taxon>
        <taxon>Chitinophagales</taxon>
        <taxon>Chitinophagaceae</taxon>
        <taxon>Lacibacter</taxon>
    </lineage>
</organism>
<accession>A0A562SQ11</accession>
<name>A0A562SQ11_9BACT</name>
<dbReference type="AlphaFoldDB" id="A0A562SQ11"/>
<dbReference type="GO" id="GO:0006654">
    <property type="term" value="P:phosphatidic acid biosynthetic process"/>
    <property type="evidence" value="ECO:0007669"/>
    <property type="project" value="TreeGrafter"/>
</dbReference>
<dbReference type="InterPro" id="IPR002123">
    <property type="entry name" value="Plipid/glycerol_acylTrfase"/>
</dbReference>
<dbReference type="RefSeq" id="WP_144885443.1">
    <property type="nucleotide sequence ID" value="NZ_VLLE01000003.1"/>
</dbReference>
<keyword evidence="2 5" id="KW-0808">Transferase</keyword>
<evidence type="ECO:0000256" key="2">
    <source>
        <dbReference type="ARBA" id="ARBA00022679"/>
    </source>
</evidence>
<dbReference type="Pfam" id="PF01553">
    <property type="entry name" value="Acyltransferase"/>
    <property type="match status" value="1"/>
</dbReference>
<evidence type="ECO:0000256" key="1">
    <source>
        <dbReference type="ARBA" id="ARBA00005189"/>
    </source>
</evidence>
<dbReference type="OrthoDB" id="9796839at2"/>
<comment type="caution">
    <text evidence="5">The sequence shown here is derived from an EMBL/GenBank/DDBJ whole genome shotgun (WGS) entry which is preliminary data.</text>
</comment>
<evidence type="ECO:0000313" key="5">
    <source>
        <dbReference type="EMBL" id="TWI83357.1"/>
    </source>
</evidence>
<feature type="domain" description="Phospholipid/glycerol acyltransferase" evidence="4">
    <location>
        <begin position="29"/>
        <end position="142"/>
    </location>
</feature>
<dbReference type="PANTHER" id="PTHR10434:SF9">
    <property type="entry name" value="PHOSPHOLIPID_GLYCEROL ACYLTRANSFERASE DOMAIN-CONTAINING PROTEIN"/>
    <property type="match status" value="1"/>
</dbReference>
<keyword evidence="6" id="KW-1185">Reference proteome</keyword>
<dbReference type="PANTHER" id="PTHR10434">
    <property type="entry name" value="1-ACYL-SN-GLYCEROL-3-PHOSPHATE ACYLTRANSFERASE"/>
    <property type="match status" value="1"/>
</dbReference>
<evidence type="ECO:0000313" key="6">
    <source>
        <dbReference type="Proteomes" id="UP000316167"/>
    </source>
</evidence>
<dbReference type="EMBL" id="VLLE01000003">
    <property type="protein sequence ID" value="TWI83357.1"/>
    <property type="molecule type" value="Genomic_DNA"/>
</dbReference>
<protein>
    <submittedName>
        <fullName evidence="5">1-acyl-sn-glycerol-3-phosphate acyltransferase</fullName>
    </submittedName>
</protein>
<dbReference type="SUPFAM" id="SSF69593">
    <property type="entry name" value="Glycerol-3-phosphate (1)-acyltransferase"/>
    <property type="match status" value="1"/>
</dbReference>
<evidence type="ECO:0000256" key="3">
    <source>
        <dbReference type="ARBA" id="ARBA00023315"/>
    </source>
</evidence>
<dbReference type="GO" id="GO:0003841">
    <property type="term" value="F:1-acylglycerol-3-phosphate O-acyltransferase activity"/>
    <property type="evidence" value="ECO:0007669"/>
    <property type="project" value="TreeGrafter"/>
</dbReference>
<comment type="pathway">
    <text evidence="1">Lipid metabolism.</text>
</comment>
<gene>
    <name evidence="5" type="ORF">IQ13_1467</name>
</gene>
<keyword evidence="3 5" id="KW-0012">Acyltransferase</keyword>
<reference evidence="5 6" key="1">
    <citation type="journal article" date="2015" name="Stand. Genomic Sci.">
        <title>Genomic Encyclopedia of Bacterial and Archaeal Type Strains, Phase III: the genomes of soil and plant-associated and newly described type strains.</title>
        <authorList>
            <person name="Whitman W.B."/>
            <person name="Woyke T."/>
            <person name="Klenk H.P."/>
            <person name="Zhou Y."/>
            <person name="Lilburn T.G."/>
            <person name="Beck B.J."/>
            <person name="De Vos P."/>
            <person name="Vandamme P."/>
            <person name="Eisen J.A."/>
            <person name="Garrity G."/>
            <person name="Hugenholtz P."/>
            <person name="Kyrpides N.C."/>
        </authorList>
    </citation>
    <scope>NUCLEOTIDE SEQUENCE [LARGE SCALE GENOMIC DNA]</scope>
    <source>
        <strain evidence="5 6">CGMCC 1.7271</strain>
    </source>
</reference>
<dbReference type="Proteomes" id="UP000316167">
    <property type="component" value="Unassembled WGS sequence"/>
</dbReference>
<evidence type="ECO:0000259" key="4">
    <source>
        <dbReference type="SMART" id="SM00563"/>
    </source>
</evidence>
<sequence>MVGWITSLWFKLRGWKVTGTFPNDVPKMVLAVAPHTSAWDIVVGLAARYLIPIKHAYFLGKKELFDGPFGWFFRAIGGTPVDRSSSQGLVKQVADKFAQHDVFRIAMSPEGTRKKVDKLRTGFYYIAKEANVPIQLVGFDFTKREVIMGPLIYPSADETNDFKQILCFFAAVEGKHKEMGIQHLLH</sequence>
<proteinExistence type="predicted"/>
<dbReference type="SMART" id="SM00563">
    <property type="entry name" value="PlsC"/>
    <property type="match status" value="1"/>
</dbReference>